<reference evidence="7 8" key="1">
    <citation type="submission" date="2016-07" db="EMBL/GenBank/DDBJ databases">
        <title>Multiple horizontal gene transfer events from other fungi enriched the ability of initially mycotrophic Trichoderma (Ascomycota) to feed on dead plant biomass.</title>
        <authorList>
            <consortium name="DOE Joint Genome Institute"/>
            <person name="Aerts A."/>
            <person name="Atanasova L."/>
            <person name="Chenthamara K."/>
            <person name="Zhang J."/>
            <person name="Grujic M."/>
            <person name="Henrissat B."/>
            <person name="Kuo A."/>
            <person name="Salamov A."/>
            <person name="Lipzen A."/>
            <person name="Labutti K."/>
            <person name="Barry K."/>
            <person name="Miao Y."/>
            <person name="Rahimi M.J."/>
            <person name="Shen Q."/>
            <person name="Grigoriev I.V."/>
            <person name="Kubicek C.P."/>
            <person name="Druzhinina I.S."/>
        </authorList>
    </citation>
    <scope>NUCLEOTIDE SEQUENCE [LARGE SCALE GENOMIC DNA]</scope>
    <source>
        <strain evidence="7 8">CBS 433.97</strain>
    </source>
</reference>
<protein>
    <recommendedName>
        <fullName evidence="6">Zn(2)-C6 fungal-type domain-containing protein</fullName>
    </recommendedName>
</protein>
<gene>
    <name evidence="7" type="ORF">M441DRAFT_59959</name>
</gene>
<feature type="domain" description="Zn(2)-C6 fungal-type" evidence="6">
    <location>
        <begin position="19"/>
        <end position="49"/>
    </location>
</feature>
<dbReference type="OrthoDB" id="6509908at2759"/>
<dbReference type="Proteomes" id="UP000240493">
    <property type="component" value="Unassembled WGS sequence"/>
</dbReference>
<organism evidence="7 8">
    <name type="scientific">Trichoderma asperellum (strain ATCC 204424 / CBS 433.97 / NBRC 101777)</name>
    <dbReference type="NCBI Taxonomy" id="1042311"/>
    <lineage>
        <taxon>Eukaryota</taxon>
        <taxon>Fungi</taxon>
        <taxon>Dikarya</taxon>
        <taxon>Ascomycota</taxon>
        <taxon>Pezizomycotina</taxon>
        <taxon>Sordariomycetes</taxon>
        <taxon>Hypocreomycetidae</taxon>
        <taxon>Hypocreales</taxon>
        <taxon>Hypocreaceae</taxon>
        <taxon>Trichoderma</taxon>
    </lineage>
</organism>
<keyword evidence="2" id="KW-0805">Transcription regulation</keyword>
<dbReference type="GO" id="GO:0008270">
    <property type="term" value="F:zinc ion binding"/>
    <property type="evidence" value="ECO:0007669"/>
    <property type="project" value="InterPro"/>
</dbReference>
<dbReference type="InterPro" id="IPR036864">
    <property type="entry name" value="Zn2-C6_fun-type_DNA-bd_sf"/>
</dbReference>
<feature type="region of interest" description="Disordered" evidence="5">
    <location>
        <begin position="178"/>
        <end position="209"/>
    </location>
</feature>
<dbReference type="CDD" id="cd12148">
    <property type="entry name" value="fungal_TF_MHR"/>
    <property type="match status" value="1"/>
</dbReference>
<dbReference type="InterPro" id="IPR007219">
    <property type="entry name" value="XnlR_reg_dom"/>
</dbReference>
<evidence type="ECO:0000256" key="1">
    <source>
        <dbReference type="ARBA" id="ARBA00022723"/>
    </source>
</evidence>
<keyword evidence="3" id="KW-0804">Transcription</keyword>
<dbReference type="GO" id="GO:0000981">
    <property type="term" value="F:DNA-binding transcription factor activity, RNA polymerase II-specific"/>
    <property type="evidence" value="ECO:0007669"/>
    <property type="project" value="InterPro"/>
</dbReference>
<dbReference type="PROSITE" id="PS00463">
    <property type="entry name" value="ZN2_CY6_FUNGAL_1"/>
    <property type="match status" value="1"/>
</dbReference>
<keyword evidence="1" id="KW-0479">Metal-binding</keyword>
<evidence type="ECO:0000256" key="5">
    <source>
        <dbReference type="SAM" id="MobiDB-lite"/>
    </source>
</evidence>
<dbReference type="SMART" id="SM00066">
    <property type="entry name" value="GAL4"/>
    <property type="match status" value="1"/>
</dbReference>
<dbReference type="SMART" id="SM00906">
    <property type="entry name" value="Fungal_trans"/>
    <property type="match status" value="1"/>
</dbReference>
<dbReference type="STRING" id="1042311.A0A2T3Z1N9"/>
<keyword evidence="8" id="KW-1185">Reference proteome</keyword>
<dbReference type="GO" id="GO:0006351">
    <property type="term" value="P:DNA-templated transcription"/>
    <property type="evidence" value="ECO:0007669"/>
    <property type="project" value="InterPro"/>
</dbReference>
<keyword evidence="4" id="KW-0539">Nucleus</keyword>
<dbReference type="EMBL" id="KZ679265">
    <property type="protein sequence ID" value="PTB38722.1"/>
    <property type="molecule type" value="Genomic_DNA"/>
</dbReference>
<feature type="region of interest" description="Disordered" evidence="5">
    <location>
        <begin position="108"/>
        <end position="132"/>
    </location>
</feature>
<dbReference type="Gene3D" id="4.10.240.10">
    <property type="entry name" value="Zn(2)-C6 fungal-type DNA-binding domain"/>
    <property type="match status" value="1"/>
</dbReference>
<dbReference type="GO" id="GO:0003677">
    <property type="term" value="F:DNA binding"/>
    <property type="evidence" value="ECO:0007669"/>
    <property type="project" value="InterPro"/>
</dbReference>
<evidence type="ECO:0000259" key="6">
    <source>
        <dbReference type="PROSITE" id="PS00463"/>
    </source>
</evidence>
<feature type="compositionally biased region" description="Low complexity" evidence="5">
    <location>
        <begin position="187"/>
        <end position="196"/>
    </location>
</feature>
<dbReference type="CDD" id="cd00067">
    <property type="entry name" value="GAL4"/>
    <property type="match status" value="1"/>
</dbReference>
<evidence type="ECO:0000256" key="4">
    <source>
        <dbReference type="ARBA" id="ARBA00023242"/>
    </source>
</evidence>
<feature type="compositionally biased region" description="Low complexity" evidence="5">
    <location>
        <begin position="110"/>
        <end position="132"/>
    </location>
</feature>
<evidence type="ECO:0000256" key="2">
    <source>
        <dbReference type="ARBA" id="ARBA00023015"/>
    </source>
</evidence>
<accession>A0A2T3Z1N9</accession>
<dbReference type="AlphaFoldDB" id="A0A2T3Z1N9"/>
<sequence length="791" mass="87808">MDDFSDQRPARRMRLGTKSCAECRRRKVRCVFPQNSSICHGCSLHQTPCRAQQPRPKDGGRPGHAQVQGLLQSQSVSQLAADNAVLRRRVAELEDLIGSLCDALEPNDEASSASASGAASSTSASTLASSTTPADINTRAIQVITNLKNHGLLQNDAALSYNFGAALVDPVPNTVLPNIGEVPTSGPPSSLLSPGSLDHESSSSPPDYADKAITAVDAPLINLFRDALLIRETEGELYDDPEDPSMTYLMKESISSFKPPIPDPETLRLILEDSKSFWPIWPTYYFGPEFSNVMHIASLDVAEAYLSQILNYSRGVDFCNAILFLTLCIQQLPRQWKRVIISPNISRQVIIDTYIRFALVLLAVEGEASPQAVQCYLLLHKILINMGRPQRAWMAIRHGISAATVIGLDRLDANASIQKKSLWAQTWQMERQLCMMLGFPSAVSSLGTKDDSSMTQMLLPAQTVFRRTCVIMGRVIDRNQNSHESPYATTVQLDQDMEDLKRDFPPEWAGEYDPSLSMPAIYSQEAAQIFYYSTLKHVHLPFMLKAKTDRRYEHSRLSTMEACRELIKAYLRLRRSPKSESVQCELMDFTMFSSAITLILGILSGSPNTEGSLVAVPYCAEEYRLIDSLIGELRRTDSLLECTVARQSAQVLETLVAASYGTYNAQDDFTLVVPYFGRLRISQGTRTVTNGNADTITSSVSSHNNSTLASPSVASTVELSSLPPKQIPGEPFYLPQPSNTIEFSSNEFLNTTFSDFDFQMDLSQDWCTIVDTNVQYDWNQLFNGTNNMELR</sequence>
<dbReference type="PANTHER" id="PTHR47840:SF1">
    <property type="entry name" value="ZN(II)2CYS6 TRANSCRIPTION FACTOR (EUROFUNG)"/>
    <property type="match status" value="1"/>
</dbReference>
<dbReference type="InterPro" id="IPR001138">
    <property type="entry name" value="Zn2Cys6_DnaBD"/>
</dbReference>
<evidence type="ECO:0000313" key="8">
    <source>
        <dbReference type="Proteomes" id="UP000240493"/>
    </source>
</evidence>
<dbReference type="PANTHER" id="PTHR47840">
    <property type="entry name" value="ZN(II)2CYS6 TRANSCRIPTION FACTOR (EUROFUNG)-RELATED"/>
    <property type="match status" value="1"/>
</dbReference>
<proteinExistence type="predicted"/>
<evidence type="ECO:0000313" key="7">
    <source>
        <dbReference type="EMBL" id="PTB38722.1"/>
    </source>
</evidence>
<evidence type="ECO:0000256" key="3">
    <source>
        <dbReference type="ARBA" id="ARBA00023163"/>
    </source>
</evidence>
<dbReference type="SUPFAM" id="SSF57701">
    <property type="entry name" value="Zn2/Cys6 DNA-binding domain"/>
    <property type="match status" value="1"/>
</dbReference>
<name>A0A2T3Z1N9_TRIA4</name>